<accession>A0A0U2UQ58</accession>
<dbReference type="InterPro" id="IPR012292">
    <property type="entry name" value="Globin/Proto"/>
</dbReference>
<organism evidence="2 3">
    <name type="scientific">Paenibacillus naphthalenovorans</name>
    <dbReference type="NCBI Taxonomy" id="162209"/>
    <lineage>
        <taxon>Bacteria</taxon>
        <taxon>Bacillati</taxon>
        <taxon>Bacillota</taxon>
        <taxon>Bacilli</taxon>
        <taxon>Bacillales</taxon>
        <taxon>Paenibacillaceae</taxon>
        <taxon>Paenibacillus</taxon>
    </lineage>
</organism>
<keyword evidence="3" id="KW-1185">Reference proteome</keyword>
<reference evidence="2 3" key="2">
    <citation type="journal article" date="2016" name="Genome Announc.">
        <title>Complete Genome Sequences of Two Interactive Moderate Thermophiles, Paenibacillus napthalenovorans 32O-Y and Paenibacillus sp. 32O-W.</title>
        <authorList>
            <person name="Butler R.R.III."/>
            <person name="Wang J."/>
            <person name="Stark B.C."/>
            <person name="Pombert J.F."/>
        </authorList>
    </citation>
    <scope>NUCLEOTIDE SEQUENCE [LARGE SCALE GENOMIC DNA]</scope>
    <source>
        <strain evidence="2 3">32O-Y</strain>
    </source>
</reference>
<dbReference type="PANTHER" id="PTHR32089">
    <property type="entry name" value="METHYL-ACCEPTING CHEMOTAXIS PROTEIN MCPB"/>
    <property type="match status" value="1"/>
</dbReference>
<dbReference type="Gene3D" id="1.10.287.950">
    <property type="entry name" value="Methyl-accepting chemotaxis protein"/>
    <property type="match status" value="1"/>
</dbReference>
<dbReference type="InterPro" id="IPR004089">
    <property type="entry name" value="MCPsignal_dom"/>
</dbReference>
<keyword evidence="1" id="KW-0807">Transducer</keyword>
<dbReference type="Gene3D" id="1.10.490.10">
    <property type="entry name" value="Globins"/>
    <property type="match status" value="1"/>
</dbReference>
<evidence type="ECO:0000313" key="2">
    <source>
        <dbReference type="EMBL" id="ALS25148.1"/>
    </source>
</evidence>
<dbReference type="STRING" id="162209.IJ22_48860"/>
<dbReference type="PATRIC" id="fig|162209.4.peg.5159"/>
<gene>
    <name evidence="2" type="ORF">IJ22_48860</name>
</gene>
<dbReference type="SMART" id="SM00283">
    <property type="entry name" value="MA"/>
    <property type="match status" value="1"/>
</dbReference>
<dbReference type="Pfam" id="PF00015">
    <property type="entry name" value="MCPsignal"/>
    <property type="match status" value="1"/>
</dbReference>
<dbReference type="Pfam" id="PF11563">
    <property type="entry name" value="Protoglobin"/>
    <property type="match status" value="1"/>
</dbReference>
<dbReference type="SUPFAM" id="SSF58104">
    <property type="entry name" value="Methyl-accepting chemotaxis protein (MCP) signaling domain"/>
    <property type="match status" value="1"/>
</dbReference>
<dbReference type="GO" id="GO:0007165">
    <property type="term" value="P:signal transduction"/>
    <property type="evidence" value="ECO:0007669"/>
    <property type="project" value="UniProtKB-KW"/>
</dbReference>
<protein>
    <submittedName>
        <fullName evidence="2">Chemotaxis protein</fullName>
    </submittedName>
</protein>
<dbReference type="InterPro" id="IPR009050">
    <property type="entry name" value="Globin-like_sf"/>
</dbReference>
<dbReference type="SUPFAM" id="SSF46458">
    <property type="entry name" value="Globin-like"/>
    <property type="match status" value="1"/>
</dbReference>
<dbReference type="EMBL" id="CP013652">
    <property type="protein sequence ID" value="ALS25148.1"/>
    <property type="molecule type" value="Genomic_DNA"/>
</dbReference>
<dbReference type="PROSITE" id="PS50111">
    <property type="entry name" value="CHEMOTAXIS_TRANSDUC_2"/>
    <property type="match status" value="1"/>
</dbReference>
<dbReference type="PANTHER" id="PTHR32089:SF112">
    <property type="entry name" value="LYSOZYME-LIKE PROTEIN-RELATED"/>
    <property type="match status" value="1"/>
</dbReference>
<dbReference type="KEGG" id="pnp:IJ22_48860"/>
<dbReference type="AlphaFoldDB" id="A0A0U2UQ58"/>
<dbReference type="Proteomes" id="UP000061660">
    <property type="component" value="Chromosome"/>
</dbReference>
<dbReference type="GO" id="GO:0020037">
    <property type="term" value="F:heme binding"/>
    <property type="evidence" value="ECO:0007669"/>
    <property type="project" value="InterPro"/>
</dbReference>
<name>A0A0U2UQ58_9BACL</name>
<dbReference type="GO" id="GO:0019825">
    <property type="term" value="F:oxygen binding"/>
    <property type="evidence" value="ECO:0007669"/>
    <property type="project" value="InterPro"/>
</dbReference>
<dbReference type="GO" id="GO:0016020">
    <property type="term" value="C:membrane"/>
    <property type="evidence" value="ECO:0007669"/>
    <property type="project" value="InterPro"/>
</dbReference>
<proteinExistence type="predicted"/>
<reference evidence="3" key="1">
    <citation type="submission" date="2015-12" db="EMBL/GenBank/DDBJ databases">
        <title>Complete genome sequences of two moderately thermophilic Paenibacillus species.</title>
        <authorList>
            <person name="Butler R.III."/>
            <person name="Wang J."/>
            <person name="Stark B.C."/>
            <person name="Pombert J.-F."/>
        </authorList>
    </citation>
    <scope>NUCLEOTIDE SEQUENCE [LARGE SCALE GENOMIC DNA]</scope>
    <source>
        <strain evidence="3">32O-Y</strain>
    </source>
</reference>
<dbReference type="InterPro" id="IPR039379">
    <property type="entry name" value="Protoglobin_sensor_dom"/>
</dbReference>
<evidence type="ECO:0000313" key="3">
    <source>
        <dbReference type="Proteomes" id="UP000061660"/>
    </source>
</evidence>
<evidence type="ECO:0000256" key="1">
    <source>
        <dbReference type="ARBA" id="ARBA00023224"/>
    </source>
</evidence>
<dbReference type="CDD" id="cd01068">
    <property type="entry name" value="globin_sensor"/>
    <property type="match status" value="1"/>
</dbReference>
<dbReference type="InterPro" id="IPR044398">
    <property type="entry name" value="Globin-sensor_dom"/>
</dbReference>
<sequence>MDLSEKRKKQIDYLGITADDLFLLESKKAELTAIADALVEELYNRIMLRPELRTIIEAHSTIERLKKTQRWYFLSLTDGKIDEAFIEKRLLIGSMHSKIGLTTQWYLGTYMLYLDLAASHLRQVLPNEWLPVLHAITKMFNLDSQLVLEAYEAEEKQKVQRLADERGHLLAGINAAVQELAAMMVELSSSTQSVAETAIHTAESQEKSLGTVNELTREIQHIHHMGSFMEEISEQTHLLGLNAAIEAARAGEHGLGFEVVAKEVRKLAARSKDALVQIHSKLDMISRLLKEVKKESEQTSIQAQTQAASSEELSAFVQMIEKVIAELEQLRQ</sequence>